<dbReference type="Proteomes" id="UP000000768">
    <property type="component" value="Chromosome 10"/>
</dbReference>
<sequence>MRGSRVRVIAAISPVLSSTPPVRSLLPAPGRFSRRHLPSVAVLSLVLHCLGWRWRSTVGAATLSVYIL</sequence>
<dbReference type="EMBL" id="CM000769">
    <property type="protein sequence ID" value="OQU76211.1"/>
    <property type="molecule type" value="Genomic_DNA"/>
</dbReference>
<reference evidence="2" key="3">
    <citation type="journal article" date="2018" name="Plant J.">
        <title>The Sorghum bicolor reference genome: improved assembly, gene annotations, a transcriptome atlas, and signatures of genome organization.</title>
        <authorList>
            <person name="McCormick R.F."/>
            <person name="Truong S.K."/>
            <person name="Sreedasyam A."/>
            <person name="Jenkins J."/>
            <person name="Shu S."/>
            <person name="Sims D."/>
            <person name="Kennedy M."/>
            <person name="Amirebrahimi M."/>
            <person name="Weers B.D."/>
            <person name="McKinley B."/>
            <person name="Mattison A."/>
            <person name="Morishige D.T."/>
            <person name="Grimwood J."/>
            <person name="Schmutz J."/>
            <person name="Mullet J.E."/>
        </authorList>
    </citation>
    <scope>NUCLEOTIDE SEQUENCE [LARGE SCALE GENOMIC DNA]</scope>
    <source>
        <strain evidence="2">cv. BTx623</strain>
    </source>
</reference>
<reference evidence="1" key="2">
    <citation type="submission" date="2017-02" db="EMBL/GenBank/DDBJ databases">
        <title>WGS assembly of Sorghum bicolor.</title>
        <authorList>
            <person name="Paterson A."/>
            <person name="Mullet J."/>
            <person name="Bowers J."/>
            <person name="Bruggmann R."/>
            <person name="Dubchak I."/>
            <person name="Grimwood J."/>
            <person name="Gundlach H."/>
            <person name="Haberer G."/>
            <person name="Hellsten U."/>
            <person name="Mitros T."/>
            <person name="Poliakov A."/>
            <person name="Schmutz J."/>
            <person name="Spannagl M."/>
            <person name="Tang H."/>
            <person name="Wang X."/>
            <person name="Wicker T."/>
            <person name="Bharti A."/>
            <person name="Chapman J."/>
            <person name="Feltus F."/>
            <person name="Gowik U."/>
            <person name="Grigoriev I."/>
            <person name="Lyons E."/>
            <person name="Maher C."/>
            <person name="Martis M."/>
            <person name="Narechania A."/>
            <person name="Otillar R."/>
            <person name="Penning B."/>
            <person name="Salamov A."/>
            <person name="Wang Y."/>
            <person name="Zhang L."/>
            <person name="Carpita N."/>
            <person name="Freeling M."/>
            <person name="Gingle A."/>
            <person name="Hash C."/>
            <person name="Keller B."/>
            <person name="Klein P."/>
            <person name="Kresovich S."/>
            <person name="Mccann M."/>
            <person name="Ming R."/>
            <person name="Peterson D."/>
            <person name="Rahman M."/>
            <person name="Ware D."/>
            <person name="Westhoff P."/>
            <person name="Mayer K."/>
            <person name="Messing J."/>
            <person name="Sims D."/>
            <person name="Jenkins J."/>
            <person name="Shu S."/>
            <person name="Rokhsar D."/>
        </authorList>
    </citation>
    <scope>NUCLEOTIDE SEQUENCE</scope>
</reference>
<evidence type="ECO:0000313" key="2">
    <source>
        <dbReference type="Proteomes" id="UP000000768"/>
    </source>
</evidence>
<dbReference type="AlphaFoldDB" id="A0A1W0VSH9"/>
<dbReference type="EMBL" id="CM000769">
    <property type="protein sequence ID" value="OQU76210.1"/>
    <property type="molecule type" value="Genomic_DNA"/>
</dbReference>
<reference evidence="1 2" key="1">
    <citation type="journal article" date="2009" name="Nature">
        <title>The Sorghum bicolor genome and the diversification of grasses.</title>
        <authorList>
            <person name="Paterson A.H."/>
            <person name="Bowers J.E."/>
            <person name="Bruggmann R."/>
            <person name="Dubchak I."/>
            <person name="Grimwood J."/>
            <person name="Gundlach H."/>
            <person name="Haberer G."/>
            <person name="Hellsten U."/>
            <person name="Mitros T."/>
            <person name="Poliakov A."/>
            <person name="Schmutz J."/>
            <person name="Spannagl M."/>
            <person name="Tang H."/>
            <person name="Wang X."/>
            <person name="Wicker T."/>
            <person name="Bharti A.K."/>
            <person name="Chapman J."/>
            <person name="Feltus F.A."/>
            <person name="Gowik U."/>
            <person name="Grigoriev I.V."/>
            <person name="Lyons E."/>
            <person name="Maher C.A."/>
            <person name="Martis M."/>
            <person name="Narechania A."/>
            <person name="Otillar R.P."/>
            <person name="Penning B.W."/>
            <person name="Salamov A.A."/>
            <person name="Wang Y."/>
            <person name="Zhang L."/>
            <person name="Carpita N.C."/>
            <person name="Freeling M."/>
            <person name="Gingle A.R."/>
            <person name="Hash C.T."/>
            <person name="Keller B."/>
            <person name="Klein P."/>
            <person name="Kresovich S."/>
            <person name="McCann M.C."/>
            <person name="Ming R."/>
            <person name="Peterson D.G."/>
            <person name="Mehboob-ur-Rahman"/>
            <person name="Ware D."/>
            <person name="Westhoff P."/>
            <person name="Mayer K.F."/>
            <person name="Messing J."/>
            <person name="Rokhsar D.S."/>
        </authorList>
    </citation>
    <scope>NUCLEOTIDE SEQUENCE [LARGE SCALE GENOMIC DNA]</scope>
    <source>
        <strain evidence="2">cv. BTx623</strain>
    </source>
</reference>
<dbReference type="InParanoid" id="A0A1W0VSH9"/>
<keyword evidence="2" id="KW-1185">Reference proteome</keyword>
<dbReference type="Gramene" id="OQU76210">
    <property type="protein sequence ID" value="OQU76210"/>
    <property type="gene ID" value="SORBI_3010G111300"/>
</dbReference>
<organism evidence="1 2">
    <name type="scientific">Sorghum bicolor</name>
    <name type="common">Sorghum</name>
    <name type="synonym">Sorghum vulgare</name>
    <dbReference type="NCBI Taxonomy" id="4558"/>
    <lineage>
        <taxon>Eukaryota</taxon>
        <taxon>Viridiplantae</taxon>
        <taxon>Streptophyta</taxon>
        <taxon>Embryophyta</taxon>
        <taxon>Tracheophyta</taxon>
        <taxon>Spermatophyta</taxon>
        <taxon>Magnoliopsida</taxon>
        <taxon>Liliopsida</taxon>
        <taxon>Poales</taxon>
        <taxon>Poaceae</taxon>
        <taxon>PACMAD clade</taxon>
        <taxon>Panicoideae</taxon>
        <taxon>Andropogonodae</taxon>
        <taxon>Andropogoneae</taxon>
        <taxon>Sorghinae</taxon>
        <taxon>Sorghum</taxon>
    </lineage>
</organism>
<evidence type="ECO:0000313" key="1">
    <source>
        <dbReference type="EMBL" id="OQU76211.1"/>
    </source>
</evidence>
<protein>
    <submittedName>
        <fullName evidence="1">Uncharacterized protein</fullName>
    </submittedName>
</protein>
<name>A0A1W0VSH9_SORBI</name>
<gene>
    <name evidence="1" type="ORF">SORBI_3010G111300</name>
</gene>
<proteinExistence type="predicted"/>
<dbReference type="Gramene" id="OQU76211">
    <property type="protein sequence ID" value="OQU76211"/>
    <property type="gene ID" value="SORBI_3010G111300"/>
</dbReference>
<accession>A0A1W0VSH9</accession>